<sequence length="51" mass="5207">MDAKAVVHWACEGARRWALGRGSGASTLGKAAAAGLGWRAPAKEKGRGSPM</sequence>
<proteinExistence type="predicted"/>
<keyword evidence="2" id="KW-1185">Reference proteome</keyword>
<accession>A0A8J5TJT3</accession>
<evidence type="ECO:0000313" key="2">
    <source>
        <dbReference type="Proteomes" id="UP000729402"/>
    </source>
</evidence>
<dbReference type="Proteomes" id="UP000729402">
    <property type="component" value="Unassembled WGS sequence"/>
</dbReference>
<name>A0A8J5TJT3_ZIZPA</name>
<reference evidence="1" key="1">
    <citation type="journal article" date="2021" name="bioRxiv">
        <title>Whole Genome Assembly and Annotation of Northern Wild Rice, Zizania palustris L., Supports a Whole Genome Duplication in the Zizania Genus.</title>
        <authorList>
            <person name="Haas M."/>
            <person name="Kono T."/>
            <person name="Macchietto M."/>
            <person name="Millas R."/>
            <person name="McGilp L."/>
            <person name="Shao M."/>
            <person name="Duquette J."/>
            <person name="Hirsch C.N."/>
            <person name="Kimball J."/>
        </authorList>
    </citation>
    <scope>NUCLEOTIDE SEQUENCE</scope>
    <source>
        <tissue evidence="1">Fresh leaf tissue</tissue>
    </source>
</reference>
<dbReference type="EMBL" id="JAAALK010000282">
    <property type="protein sequence ID" value="KAG8080781.1"/>
    <property type="molecule type" value="Genomic_DNA"/>
</dbReference>
<organism evidence="1 2">
    <name type="scientific">Zizania palustris</name>
    <name type="common">Northern wild rice</name>
    <dbReference type="NCBI Taxonomy" id="103762"/>
    <lineage>
        <taxon>Eukaryota</taxon>
        <taxon>Viridiplantae</taxon>
        <taxon>Streptophyta</taxon>
        <taxon>Embryophyta</taxon>
        <taxon>Tracheophyta</taxon>
        <taxon>Spermatophyta</taxon>
        <taxon>Magnoliopsida</taxon>
        <taxon>Liliopsida</taxon>
        <taxon>Poales</taxon>
        <taxon>Poaceae</taxon>
        <taxon>BOP clade</taxon>
        <taxon>Oryzoideae</taxon>
        <taxon>Oryzeae</taxon>
        <taxon>Zizaniinae</taxon>
        <taxon>Zizania</taxon>
    </lineage>
</organism>
<gene>
    <name evidence="1" type="ORF">GUJ93_ZPchr0007g5621</name>
</gene>
<dbReference type="AlphaFoldDB" id="A0A8J5TJT3"/>
<protein>
    <submittedName>
        <fullName evidence="1">Uncharacterized protein</fullName>
    </submittedName>
</protein>
<evidence type="ECO:0000313" key="1">
    <source>
        <dbReference type="EMBL" id="KAG8080781.1"/>
    </source>
</evidence>
<comment type="caution">
    <text evidence="1">The sequence shown here is derived from an EMBL/GenBank/DDBJ whole genome shotgun (WGS) entry which is preliminary data.</text>
</comment>
<reference evidence="1" key="2">
    <citation type="submission" date="2021-02" db="EMBL/GenBank/DDBJ databases">
        <authorList>
            <person name="Kimball J.A."/>
            <person name="Haas M.W."/>
            <person name="Macchietto M."/>
            <person name="Kono T."/>
            <person name="Duquette J."/>
            <person name="Shao M."/>
        </authorList>
    </citation>
    <scope>NUCLEOTIDE SEQUENCE</scope>
    <source>
        <tissue evidence="1">Fresh leaf tissue</tissue>
    </source>
</reference>
<feature type="non-terminal residue" evidence="1">
    <location>
        <position position="51"/>
    </location>
</feature>